<organism evidence="2 3">
    <name type="scientific">Vreelandella hamiltonii</name>
    <dbReference type="NCBI Taxonomy" id="502829"/>
    <lineage>
        <taxon>Bacteria</taxon>
        <taxon>Pseudomonadati</taxon>
        <taxon>Pseudomonadota</taxon>
        <taxon>Gammaproteobacteria</taxon>
        <taxon>Oceanospirillales</taxon>
        <taxon>Halomonadaceae</taxon>
        <taxon>Vreelandella</taxon>
    </lineage>
</organism>
<dbReference type="PANTHER" id="PTHR30087:SF1">
    <property type="entry name" value="HYPOTHETICAL CYTOSOLIC PROTEIN"/>
    <property type="match status" value="1"/>
</dbReference>
<feature type="region of interest" description="Disordered" evidence="1">
    <location>
        <begin position="106"/>
        <end position="127"/>
    </location>
</feature>
<dbReference type="PANTHER" id="PTHR30087">
    <property type="entry name" value="INNER MEMBRANE PROTEIN"/>
    <property type="match status" value="1"/>
</dbReference>
<evidence type="ECO:0000313" key="3">
    <source>
        <dbReference type="Proteomes" id="UP000623776"/>
    </source>
</evidence>
<dbReference type="Pfam" id="PF04463">
    <property type="entry name" value="2-thiour_desulf"/>
    <property type="match status" value="1"/>
</dbReference>
<dbReference type="Proteomes" id="UP000623776">
    <property type="component" value="Unassembled WGS sequence"/>
</dbReference>
<sequence length="127" mass="13569">MSIPREPAEIFEGCGNSVLDGEADVMEKGGNIVSDSFIAGASVALELCKRFHIEIAVLAEASPSCGSSFIYDGHFSGNRNPGMGVTAALLRRHDIQVFSQHDIEDANKALDATSQPPTKEAHALRTR</sequence>
<protein>
    <recommendedName>
        <fullName evidence="4">DUF523 domain-containing protein</fullName>
    </recommendedName>
</protein>
<dbReference type="InterPro" id="IPR007553">
    <property type="entry name" value="2-thiour_desulf"/>
</dbReference>
<dbReference type="EMBL" id="BMXN01000009">
    <property type="protein sequence ID" value="GGW27031.1"/>
    <property type="molecule type" value="Genomic_DNA"/>
</dbReference>
<proteinExistence type="predicted"/>
<dbReference type="AlphaFoldDB" id="A0A8H9I5C8"/>
<keyword evidence="3" id="KW-1185">Reference proteome</keyword>
<reference evidence="3" key="1">
    <citation type="journal article" date="2019" name="Int. J. Syst. Evol. Microbiol.">
        <title>The Global Catalogue of Microorganisms (GCM) 10K type strain sequencing project: providing services to taxonomists for standard genome sequencing and annotation.</title>
        <authorList>
            <consortium name="The Broad Institute Genomics Platform"/>
            <consortium name="The Broad Institute Genome Sequencing Center for Infectious Disease"/>
            <person name="Wu L."/>
            <person name="Ma J."/>
        </authorList>
    </citation>
    <scope>NUCLEOTIDE SEQUENCE [LARGE SCALE GENOMIC DNA]</scope>
    <source>
        <strain evidence="3">KCTC 22154</strain>
    </source>
</reference>
<evidence type="ECO:0000256" key="1">
    <source>
        <dbReference type="SAM" id="MobiDB-lite"/>
    </source>
</evidence>
<evidence type="ECO:0008006" key="4">
    <source>
        <dbReference type="Google" id="ProtNLM"/>
    </source>
</evidence>
<comment type="caution">
    <text evidence="2">The sequence shown here is derived from an EMBL/GenBank/DDBJ whole genome shotgun (WGS) entry which is preliminary data.</text>
</comment>
<gene>
    <name evidence="2" type="ORF">GCM10007157_19120</name>
</gene>
<name>A0A8H9I5C8_9GAMM</name>
<accession>A0A8H9I5C8</accession>
<evidence type="ECO:0000313" key="2">
    <source>
        <dbReference type="EMBL" id="GGW27031.1"/>
    </source>
</evidence>